<keyword evidence="10" id="KW-1185">Reference proteome</keyword>
<proteinExistence type="inferred from homology"/>
<feature type="transmembrane region" description="Helical" evidence="8">
    <location>
        <begin position="124"/>
        <end position="144"/>
    </location>
</feature>
<dbReference type="PANTHER" id="PTHR36838:SF1">
    <property type="entry name" value="SLR1864 PROTEIN"/>
    <property type="match status" value="1"/>
</dbReference>
<evidence type="ECO:0000256" key="8">
    <source>
        <dbReference type="SAM" id="Phobius"/>
    </source>
</evidence>
<dbReference type="InterPro" id="IPR038770">
    <property type="entry name" value="Na+/solute_symporter_sf"/>
</dbReference>
<dbReference type="Gene3D" id="1.20.1530.20">
    <property type="match status" value="1"/>
</dbReference>
<feature type="transmembrane region" description="Helical" evidence="8">
    <location>
        <begin position="223"/>
        <end position="248"/>
    </location>
</feature>
<organism evidence="9 10">
    <name type="scientific">Terracoccus luteus</name>
    <dbReference type="NCBI Taxonomy" id="53356"/>
    <lineage>
        <taxon>Bacteria</taxon>
        <taxon>Bacillati</taxon>
        <taxon>Actinomycetota</taxon>
        <taxon>Actinomycetes</taxon>
        <taxon>Micrococcales</taxon>
        <taxon>Intrasporangiaceae</taxon>
        <taxon>Terracoccus</taxon>
    </lineage>
</organism>
<keyword evidence="4" id="KW-1003">Cell membrane</keyword>
<dbReference type="AlphaFoldDB" id="A0A495XXG5"/>
<dbReference type="OrthoDB" id="5405318at2"/>
<sequence>MVGVLEGFATIAVIVAVGWLLAHYRVLDEGAQVTLSKLAFHVASPALLLTVMQRTPLDAVLSRNLLASLLAFVMVVGLYLLLARWRWPTATLGSRVIGGLSAGYVNAGNLGIPIALYVLGDVAWVAPTLLLQLLVITPVAMALFDNDARGERPSLGRSLRRMATNPITLGAVAGLLIAVLDVQLPRVIASPVELLGGMAVPSMLVAFGISLRRGPRPAAGRSAGHVWTVVGLKVLVMPAVALGIGLALGLRGQGLFAVVVTAALPTAQNVFTYAVRYRREVNLARDVIFISTFVSVPVIVAIAGLFHAVAGV</sequence>
<dbReference type="GO" id="GO:0055085">
    <property type="term" value="P:transmembrane transport"/>
    <property type="evidence" value="ECO:0007669"/>
    <property type="project" value="InterPro"/>
</dbReference>
<keyword evidence="3" id="KW-0813">Transport</keyword>
<feature type="transmembrane region" description="Helical" evidence="8">
    <location>
        <begin position="287"/>
        <end position="310"/>
    </location>
</feature>
<comment type="caution">
    <text evidence="9">The sequence shown here is derived from an EMBL/GenBank/DDBJ whole genome shotgun (WGS) entry which is preliminary data.</text>
</comment>
<feature type="transmembrane region" description="Helical" evidence="8">
    <location>
        <begin position="65"/>
        <end position="85"/>
    </location>
</feature>
<feature type="transmembrane region" description="Helical" evidence="8">
    <location>
        <begin position="254"/>
        <end position="275"/>
    </location>
</feature>
<dbReference type="EMBL" id="RBXT01000001">
    <property type="protein sequence ID" value="RKT77534.1"/>
    <property type="molecule type" value="Genomic_DNA"/>
</dbReference>
<feature type="transmembrane region" description="Helical" evidence="8">
    <location>
        <begin position="194"/>
        <end position="211"/>
    </location>
</feature>
<dbReference type="GO" id="GO:0005886">
    <property type="term" value="C:plasma membrane"/>
    <property type="evidence" value="ECO:0007669"/>
    <property type="project" value="UniProtKB-SubCell"/>
</dbReference>
<comment type="similarity">
    <text evidence="2">Belongs to the auxin efflux carrier (TC 2.A.69) family.</text>
</comment>
<keyword evidence="7 8" id="KW-0472">Membrane</keyword>
<accession>A0A495XXG5</accession>
<reference evidence="9 10" key="1">
    <citation type="submission" date="2018-10" db="EMBL/GenBank/DDBJ databases">
        <title>Sequencing the genomes of 1000 actinobacteria strains.</title>
        <authorList>
            <person name="Klenk H.-P."/>
        </authorList>
    </citation>
    <scope>NUCLEOTIDE SEQUENCE [LARGE SCALE GENOMIC DNA]</scope>
    <source>
        <strain evidence="9 10">DSM 44267</strain>
    </source>
</reference>
<protein>
    <recommendedName>
        <fullName evidence="11">AEC family transporter</fullName>
    </recommendedName>
</protein>
<dbReference type="InterPro" id="IPR004776">
    <property type="entry name" value="Mem_transp_PIN-like"/>
</dbReference>
<evidence type="ECO:0000256" key="2">
    <source>
        <dbReference type="ARBA" id="ARBA00010145"/>
    </source>
</evidence>
<evidence type="ECO:0000313" key="10">
    <source>
        <dbReference type="Proteomes" id="UP000278440"/>
    </source>
</evidence>
<gene>
    <name evidence="9" type="ORF">DFJ68_0957</name>
</gene>
<evidence type="ECO:0000256" key="6">
    <source>
        <dbReference type="ARBA" id="ARBA00022989"/>
    </source>
</evidence>
<evidence type="ECO:0000256" key="4">
    <source>
        <dbReference type="ARBA" id="ARBA00022475"/>
    </source>
</evidence>
<evidence type="ECO:0000256" key="1">
    <source>
        <dbReference type="ARBA" id="ARBA00004651"/>
    </source>
</evidence>
<dbReference type="Pfam" id="PF03547">
    <property type="entry name" value="Mem_trans"/>
    <property type="match status" value="1"/>
</dbReference>
<evidence type="ECO:0000256" key="5">
    <source>
        <dbReference type="ARBA" id="ARBA00022692"/>
    </source>
</evidence>
<keyword evidence="5 8" id="KW-0812">Transmembrane</keyword>
<dbReference type="RefSeq" id="WP_121031455.1">
    <property type="nucleotide sequence ID" value="NZ_RBXT01000001.1"/>
</dbReference>
<feature type="transmembrane region" description="Helical" evidence="8">
    <location>
        <begin position="6"/>
        <end position="22"/>
    </location>
</feature>
<feature type="transmembrane region" description="Helical" evidence="8">
    <location>
        <begin position="165"/>
        <end position="182"/>
    </location>
</feature>
<evidence type="ECO:0000313" key="9">
    <source>
        <dbReference type="EMBL" id="RKT77534.1"/>
    </source>
</evidence>
<feature type="transmembrane region" description="Helical" evidence="8">
    <location>
        <begin position="97"/>
        <end position="118"/>
    </location>
</feature>
<dbReference type="PANTHER" id="PTHR36838">
    <property type="entry name" value="AUXIN EFFLUX CARRIER FAMILY PROTEIN"/>
    <property type="match status" value="1"/>
</dbReference>
<evidence type="ECO:0000256" key="7">
    <source>
        <dbReference type="ARBA" id="ARBA00023136"/>
    </source>
</evidence>
<comment type="subcellular location">
    <subcellularLocation>
        <location evidence="1">Cell membrane</location>
        <topology evidence="1">Multi-pass membrane protein</topology>
    </subcellularLocation>
</comment>
<evidence type="ECO:0008006" key="11">
    <source>
        <dbReference type="Google" id="ProtNLM"/>
    </source>
</evidence>
<evidence type="ECO:0000256" key="3">
    <source>
        <dbReference type="ARBA" id="ARBA00022448"/>
    </source>
</evidence>
<dbReference type="Proteomes" id="UP000278440">
    <property type="component" value="Unassembled WGS sequence"/>
</dbReference>
<name>A0A495XXG5_9MICO</name>
<keyword evidence="6 8" id="KW-1133">Transmembrane helix</keyword>